<dbReference type="InterPro" id="IPR053242">
    <property type="entry name" value="PAM2-like_domain"/>
</dbReference>
<dbReference type="Gene3D" id="4.10.1000.10">
    <property type="entry name" value="Zinc finger, CCCH-type"/>
    <property type="match status" value="1"/>
</dbReference>
<feature type="region of interest" description="Disordered" evidence="8">
    <location>
        <begin position="341"/>
        <end position="378"/>
    </location>
</feature>
<dbReference type="SUPFAM" id="SSF90229">
    <property type="entry name" value="CCCH zinc finger"/>
    <property type="match status" value="1"/>
</dbReference>
<keyword evidence="5" id="KW-0508">mRNA splicing</keyword>
<keyword evidence="2" id="KW-0507">mRNA processing</keyword>
<evidence type="ECO:0000313" key="11">
    <source>
        <dbReference type="Proteomes" id="UP000053477"/>
    </source>
</evidence>
<dbReference type="STRING" id="27342.A0A0H2S8V0"/>
<dbReference type="InterPro" id="IPR032297">
    <property type="entry name" value="Torus"/>
</dbReference>
<reference evidence="10 11" key="1">
    <citation type="submission" date="2015-04" db="EMBL/GenBank/DDBJ databases">
        <title>Complete genome sequence of Schizopora paradoxa KUC8140, a cosmopolitan wood degrader in East Asia.</title>
        <authorList>
            <consortium name="DOE Joint Genome Institute"/>
            <person name="Min B."/>
            <person name="Park H."/>
            <person name="Jang Y."/>
            <person name="Kim J.-J."/>
            <person name="Kim K.H."/>
            <person name="Pangilinan J."/>
            <person name="Lipzen A."/>
            <person name="Riley R."/>
            <person name="Grigoriev I.V."/>
            <person name="Spatafora J.W."/>
            <person name="Choi I.-G."/>
        </authorList>
    </citation>
    <scope>NUCLEOTIDE SEQUENCE [LARGE SCALE GENOMIC DNA]</scope>
    <source>
        <strain evidence="10 11">KUC8140</strain>
    </source>
</reference>
<dbReference type="Pfam" id="PF16131">
    <property type="entry name" value="Torus"/>
    <property type="match status" value="1"/>
</dbReference>
<sequence length="1006" mass="108539">MATIVTSNINASILLNDGNMSDSGYNSGAESVGGRGTPRSSGHSQKFPHLRAQLASIARDFPRKAGPTSTPSASNNASLSPVESLSARDSSGTDSEIEGDDKRSWDELRVSSLLVRQVAQLLSEEKEDELKELLKTRYEIDEEALETNMLELMHAHKDDTSGVPFLFLTPTRRPLSRPSSRASSHSFRLAPGPIARPETPTSVVSAPSSPSLLGPIRRPLAHLPSVSPLASGVSHNNIANSYMTAGSGGSPNSSPTLAHTSAVAGAYLASSLPASPLSSPRLLNAKAHEFRPTPRPLSAAASNPSYSAGRRAESPDLWAHGSGALRGTSKLAIASPLIPDMTLLPPGTPPRALTPTSPLRMTSTSMDGDDEAEENNDRPVTHAEIDEENDPFNPFHHGSTLDRNARAFQPSRSGTGEFDADSGNNGSGLAEDSNHWNSYPSLQYSYNENVYGEFDQAYGEDPNYYDQPVYGPHPQDYQPGDVSGEYEYNNDQGAALDGMTPFDVLSSVFGSSLAPSELEEALAQNGYDFERAMQWLIEKVGAVRTAHQQRSPPSAQQNQQAPYGNYVGGGVHVIPRSQAGTFRGGRGGYNGYGMQGRGGFRGNGRPGQGGNRVCRYFLAGECMRADCRFSHDLDRALCRFWLRGTCAKGESCEFLHHLPNESDIQGVTTAMQQTDINDQASTQQQTAHEEFPALGQESPRGGRRGGYGPYADRNRYDPSRTRFAQAAKKPPPQFVGAQSGGLAAQMAGRKEAKAAVGDSVYSRPTVVAPRASPRLKLRNPSLLPTLPTGEAVSKMYMTYRSRALQLGAARNACLSRAADAWRRGDGASAKRFSREGHELNAKMTAEASEAAANLVRERAKLAENAVRARDLNWSDEPKDRSNRGKACGGGYGVCLGVASKDVGASEDGVKLTVEERTEVMLDVHGLHSNEATEVLEEFLMSLERENFFGLAFVVVGEEKHTGTQDPARGASRARLATGIREWLHNWGYPWNERDGIICVDPLTHMQ</sequence>
<feature type="region of interest" description="Disordered" evidence="8">
    <location>
        <begin position="407"/>
        <end position="434"/>
    </location>
</feature>
<feature type="compositionally biased region" description="Polar residues" evidence="8">
    <location>
        <begin position="354"/>
        <end position="366"/>
    </location>
</feature>
<dbReference type="Pfam" id="PF14608">
    <property type="entry name" value="zf-CCCH_2"/>
    <property type="match status" value="1"/>
</dbReference>
<feature type="compositionally biased region" description="Low complexity" evidence="8">
    <location>
        <begin position="197"/>
        <end position="210"/>
    </location>
</feature>
<feature type="compositionally biased region" description="Polar residues" evidence="8">
    <location>
        <begin position="15"/>
        <end position="29"/>
    </location>
</feature>
<keyword evidence="2" id="KW-0747">Spliceosome</keyword>
<dbReference type="EMBL" id="KQ085962">
    <property type="protein sequence ID" value="KLO13301.1"/>
    <property type="molecule type" value="Genomic_DNA"/>
</dbReference>
<feature type="domain" description="C3H1-type" evidence="9">
    <location>
        <begin position="608"/>
        <end position="631"/>
    </location>
</feature>
<feature type="compositionally biased region" description="Low complexity" evidence="8">
    <location>
        <begin position="173"/>
        <end position="190"/>
    </location>
</feature>
<feature type="region of interest" description="Disordered" evidence="8">
    <location>
        <begin position="289"/>
        <end position="314"/>
    </location>
</feature>
<evidence type="ECO:0000256" key="7">
    <source>
        <dbReference type="SAM" id="Coils"/>
    </source>
</evidence>
<organism evidence="10 11">
    <name type="scientific">Schizopora paradoxa</name>
    <dbReference type="NCBI Taxonomy" id="27342"/>
    <lineage>
        <taxon>Eukaryota</taxon>
        <taxon>Fungi</taxon>
        <taxon>Dikarya</taxon>
        <taxon>Basidiomycota</taxon>
        <taxon>Agaricomycotina</taxon>
        <taxon>Agaricomycetes</taxon>
        <taxon>Hymenochaetales</taxon>
        <taxon>Schizoporaceae</taxon>
        <taxon>Schizopora</taxon>
    </lineage>
</organism>
<evidence type="ECO:0000256" key="8">
    <source>
        <dbReference type="SAM" id="MobiDB-lite"/>
    </source>
</evidence>
<dbReference type="InterPro" id="IPR000571">
    <property type="entry name" value="Znf_CCCH"/>
</dbReference>
<dbReference type="Gene3D" id="3.30.1370.110">
    <property type="match status" value="1"/>
</dbReference>
<feature type="region of interest" description="Disordered" evidence="8">
    <location>
        <begin position="677"/>
        <end position="716"/>
    </location>
</feature>
<keyword evidence="3 6" id="KW-0863">Zinc-finger</keyword>
<feature type="zinc finger region" description="C3H1-type" evidence="6">
    <location>
        <begin position="608"/>
        <end position="631"/>
    </location>
</feature>
<evidence type="ECO:0000256" key="4">
    <source>
        <dbReference type="ARBA" id="ARBA00022833"/>
    </source>
</evidence>
<dbReference type="Pfam" id="PF08590">
    <property type="entry name" value="DUF1771"/>
    <property type="match status" value="1"/>
</dbReference>
<dbReference type="InterPro" id="IPR036063">
    <property type="entry name" value="Smr_dom_sf"/>
</dbReference>
<gene>
    <name evidence="10" type="ORF">SCHPADRAFT_852803</name>
</gene>
<evidence type="ECO:0000313" key="10">
    <source>
        <dbReference type="EMBL" id="KLO13301.1"/>
    </source>
</evidence>
<dbReference type="PANTHER" id="PTHR46651:SF1">
    <property type="entry name" value="SMALL MUTS RELATED FAMILY PROTEIN"/>
    <property type="match status" value="1"/>
</dbReference>
<feature type="coiled-coil region" evidence="7">
    <location>
        <begin position="116"/>
        <end position="143"/>
    </location>
</feature>
<evidence type="ECO:0000256" key="6">
    <source>
        <dbReference type="PROSITE-ProRule" id="PRU00723"/>
    </source>
</evidence>
<evidence type="ECO:0000256" key="1">
    <source>
        <dbReference type="ARBA" id="ARBA00022723"/>
    </source>
</evidence>
<dbReference type="PANTHER" id="PTHR46651">
    <property type="entry name" value="POLYADENYLATE-BINDING PROTEIN-INTERACTING PROTEIN 7"/>
    <property type="match status" value="1"/>
</dbReference>
<feature type="zinc finger region" description="C3H1-type" evidence="6">
    <location>
        <begin position="632"/>
        <end position="659"/>
    </location>
</feature>
<dbReference type="InterPro" id="IPR013899">
    <property type="entry name" value="DUF1771"/>
</dbReference>
<dbReference type="Proteomes" id="UP000053477">
    <property type="component" value="Unassembled WGS sequence"/>
</dbReference>
<evidence type="ECO:0000256" key="5">
    <source>
        <dbReference type="ARBA" id="ARBA00023187"/>
    </source>
</evidence>
<proteinExistence type="predicted"/>
<feature type="compositionally biased region" description="Polar residues" evidence="8">
    <location>
        <begin position="67"/>
        <end position="94"/>
    </location>
</feature>
<keyword evidence="11" id="KW-1185">Reference proteome</keyword>
<name>A0A0H2S8V0_9AGAM</name>
<dbReference type="GO" id="GO:0008380">
    <property type="term" value="P:RNA splicing"/>
    <property type="evidence" value="ECO:0007669"/>
    <property type="project" value="UniProtKB-KW"/>
</dbReference>
<dbReference type="SUPFAM" id="SSF160443">
    <property type="entry name" value="SMR domain-like"/>
    <property type="match status" value="1"/>
</dbReference>
<dbReference type="SMART" id="SM01162">
    <property type="entry name" value="DUF1771"/>
    <property type="match status" value="1"/>
</dbReference>
<dbReference type="SMART" id="SM00356">
    <property type="entry name" value="ZnF_C3H1"/>
    <property type="match status" value="2"/>
</dbReference>
<dbReference type="InParanoid" id="A0A0H2S8V0"/>
<dbReference type="GO" id="GO:0005681">
    <property type="term" value="C:spliceosomal complex"/>
    <property type="evidence" value="ECO:0007669"/>
    <property type="project" value="UniProtKB-KW"/>
</dbReference>
<accession>A0A0H2S8V0</accession>
<evidence type="ECO:0000256" key="3">
    <source>
        <dbReference type="ARBA" id="ARBA00022771"/>
    </source>
</evidence>
<feature type="compositionally biased region" description="Polar residues" evidence="8">
    <location>
        <begin position="677"/>
        <end position="686"/>
    </location>
</feature>
<feature type="region of interest" description="Disordered" evidence="8">
    <location>
        <begin position="173"/>
        <end position="210"/>
    </location>
</feature>
<dbReference type="PROSITE" id="PS50103">
    <property type="entry name" value="ZF_C3H1"/>
    <property type="match status" value="2"/>
</dbReference>
<keyword evidence="1 6" id="KW-0479">Metal-binding</keyword>
<dbReference type="AlphaFoldDB" id="A0A0H2S8V0"/>
<dbReference type="GO" id="GO:0008270">
    <property type="term" value="F:zinc ion binding"/>
    <property type="evidence" value="ECO:0007669"/>
    <property type="project" value="UniProtKB-KW"/>
</dbReference>
<evidence type="ECO:0000256" key="2">
    <source>
        <dbReference type="ARBA" id="ARBA00022728"/>
    </source>
</evidence>
<feature type="domain" description="C3H1-type" evidence="9">
    <location>
        <begin position="632"/>
        <end position="659"/>
    </location>
</feature>
<keyword evidence="7" id="KW-0175">Coiled coil</keyword>
<evidence type="ECO:0000259" key="9">
    <source>
        <dbReference type="PROSITE" id="PS50103"/>
    </source>
</evidence>
<dbReference type="OrthoDB" id="3247158at2759"/>
<feature type="region of interest" description="Disordered" evidence="8">
    <location>
        <begin position="15"/>
        <end position="103"/>
    </location>
</feature>
<dbReference type="InterPro" id="IPR036855">
    <property type="entry name" value="Znf_CCCH_sf"/>
</dbReference>
<keyword evidence="4 6" id="KW-0862">Zinc</keyword>
<protein>
    <recommendedName>
        <fullName evidence="9">C3H1-type domain-containing protein</fullName>
    </recommendedName>
</protein>